<dbReference type="Proteomes" id="UP000326837">
    <property type="component" value="Chromosome"/>
</dbReference>
<sequence length="313" mass="34325">MGSLSRGRRAFTLVELLVVIAIIGMLVALLLPAVQSAREASRRTNCVNKLKQIALATLNFESSHHTLPPPKVLGGPGGLKSGGPDDTFSQYGSTLVLLLPYLEQGNLYANYDLTKTTSSAQNLRITNVAFPDYTCPSMYLPREVPMTDCGEKLGPGSYVISTRVDYAKFAQLDGAFATPPPRKGDVYDLGLERITDGTSNTILIGETNYGFESYVWDSGCGVDGQPKWGEFRWAEAYWAYAWGHTNADVRYNFNDPSARWDGGFRATYRSDHPGGVQFALLDGSVQFLQTAIEKETLFALITRANEEVIAGIR</sequence>
<accession>A0A5K7XD74</accession>
<dbReference type="EMBL" id="AP021861">
    <property type="protein sequence ID" value="BBO33932.1"/>
    <property type="molecule type" value="Genomic_DNA"/>
</dbReference>
<dbReference type="InterPro" id="IPR027558">
    <property type="entry name" value="Pre_pil_HX9DG_C"/>
</dbReference>
<dbReference type="PANTHER" id="PTHR30093:SF2">
    <property type="entry name" value="TYPE II SECRETION SYSTEM PROTEIN H"/>
    <property type="match status" value="1"/>
</dbReference>
<keyword evidence="1" id="KW-1133">Transmembrane helix</keyword>
<dbReference type="RefSeq" id="WP_152101895.1">
    <property type="nucleotide sequence ID" value="NZ_AP021861.1"/>
</dbReference>
<dbReference type="NCBIfam" id="TIGR04294">
    <property type="entry name" value="pre_pil_HX9DG"/>
    <property type="match status" value="1"/>
</dbReference>
<dbReference type="InterPro" id="IPR012902">
    <property type="entry name" value="N_methyl_site"/>
</dbReference>
<reference evidence="4" key="1">
    <citation type="submission" date="2019-10" db="EMBL/GenBank/DDBJ databases">
        <title>Lacipirellula parvula gen. nov., sp. nov., representing a lineage of planctomycetes widespread in freshwater anoxic habitats, and description of the family Lacipirellulaceae.</title>
        <authorList>
            <person name="Dedysh S.N."/>
            <person name="Kulichevskaya I.S."/>
            <person name="Beletsky A.V."/>
            <person name="Rakitin A.L."/>
            <person name="Mardanov A.V."/>
            <person name="Ivanova A.A."/>
            <person name="Saltykova V.X."/>
            <person name="Rijpstra W.I.C."/>
            <person name="Sinninghe Damste J.S."/>
            <person name="Ravin N.V."/>
        </authorList>
    </citation>
    <scope>NUCLEOTIDE SEQUENCE [LARGE SCALE GENOMIC DNA]</scope>
    <source>
        <strain evidence="4">PX69</strain>
    </source>
</reference>
<feature type="domain" description="DUF1559" evidence="2">
    <location>
        <begin position="35"/>
        <end position="295"/>
    </location>
</feature>
<dbReference type="InterPro" id="IPR011453">
    <property type="entry name" value="DUF1559"/>
</dbReference>
<feature type="transmembrane region" description="Helical" evidence="1">
    <location>
        <begin position="12"/>
        <end position="34"/>
    </location>
</feature>
<keyword evidence="1" id="KW-0472">Membrane</keyword>
<dbReference type="Pfam" id="PF07963">
    <property type="entry name" value="N_methyl"/>
    <property type="match status" value="1"/>
</dbReference>
<dbReference type="InterPro" id="IPR045584">
    <property type="entry name" value="Pilin-like"/>
</dbReference>
<keyword evidence="1" id="KW-0812">Transmembrane</keyword>
<protein>
    <recommendedName>
        <fullName evidence="2">DUF1559 domain-containing protein</fullName>
    </recommendedName>
</protein>
<proteinExistence type="predicted"/>
<evidence type="ECO:0000256" key="1">
    <source>
        <dbReference type="SAM" id="Phobius"/>
    </source>
</evidence>
<dbReference type="AlphaFoldDB" id="A0A5K7XD74"/>
<gene>
    <name evidence="3" type="ORF">PLANPX_3544</name>
</gene>
<dbReference type="SUPFAM" id="SSF54523">
    <property type="entry name" value="Pili subunits"/>
    <property type="match status" value="1"/>
</dbReference>
<evidence type="ECO:0000313" key="4">
    <source>
        <dbReference type="Proteomes" id="UP000326837"/>
    </source>
</evidence>
<evidence type="ECO:0000259" key="2">
    <source>
        <dbReference type="Pfam" id="PF07596"/>
    </source>
</evidence>
<dbReference type="NCBIfam" id="TIGR02532">
    <property type="entry name" value="IV_pilin_GFxxxE"/>
    <property type="match status" value="1"/>
</dbReference>
<dbReference type="PANTHER" id="PTHR30093">
    <property type="entry name" value="GENERAL SECRETION PATHWAY PROTEIN G"/>
    <property type="match status" value="1"/>
</dbReference>
<dbReference type="KEGG" id="lpav:PLANPX_3544"/>
<keyword evidence="4" id="KW-1185">Reference proteome</keyword>
<name>A0A5K7XD74_9BACT</name>
<evidence type="ECO:0000313" key="3">
    <source>
        <dbReference type="EMBL" id="BBO33932.1"/>
    </source>
</evidence>
<dbReference type="Gene3D" id="3.30.700.10">
    <property type="entry name" value="Glycoprotein, Type 4 Pilin"/>
    <property type="match status" value="1"/>
</dbReference>
<organism evidence="3 4">
    <name type="scientific">Lacipirellula parvula</name>
    <dbReference type="NCBI Taxonomy" id="2650471"/>
    <lineage>
        <taxon>Bacteria</taxon>
        <taxon>Pseudomonadati</taxon>
        <taxon>Planctomycetota</taxon>
        <taxon>Planctomycetia</taxon>
        <taxon>Pirellulales</taxon>
        <taxon>Lacipirellulaceae</taxon>
        <taxon>Lacipirellula</taxon>
    </lineage>
</organism>
<dbReference type="Pfam" id="PF07596">
    <property type="entry name" value="SBP_bac_10"/>
    <property type="match status" value="1"/>
</dbReference>